<dbReference type="EMBL" id="CAJVQB010042422">
    <property type="protein sequence ID" value="CAG8830388.1"/>
    <property type="molecule type" value="Genomic_DNA"/>
</dbReference>
<evidence type="ECO:0000313" key="2">
    <source>
        <dbReference type="Proteomes" id="UP000789901"/>
    </source>
</evidence>
<reference evidence="1 2" key="1">
    <citation type="submission" date="2021-06" db="EMBL/GenBank/DDBJ databases">
        <authorList>
            <person name="Kallberg Y."/>
            <person name="Tangrot J."/>
            <person name="Rosling A."/>
        </authorList>
    </citation>
    <scope>NUCLEOTIDE SEQUENCE [LARGE SCALE GENOMIC DNA]</scope>
    <source>
        <strain evidence="1 2">120-4 pot B 10/14</strain>
    </source>
</reference>
<accession>A0ABN7WFS7</accession>
<keyword evidence="2" id="KW-1185">Reference proteome</keyword>
<evidence type="ECO:0000313" key="1">
    <source>
        <dbReference type="EMBL" id="CAG8830388.1"/>
    </source>
</evidence>
<organism evidence="1 2">
    <name type="scientific">Gigaspora margarita</name>
    <dbReference type="NCBI Taxonomy" id="4874"/>
    <lineage>
        <taxon>Eukaryota</taxon>
        <taxon>Fungi</taxon>
        <taxon>Fungi incertae sedis</taxon>
        <taxon>Mucoromycota</taxon>
        <taxon>Glomeromycotina</taxon>
        <taxon>Glomeromycetes</taxon>
        <taxon>Diversisporales</taxon>
        <taxon>Gigasporaceae</taxon>
        <taxon>Gigaspora</taxon>
    </lineage>
</organism>
<name>A0ABN7WFS7_GIGMA</name>
<proteinExistence type="predicted"/>
<protein>
    <submittedName>
        <fullName evidence="1">41373_t:CDS:1</fullName>
    </submittedName>
</protein>
<comment type="caution">
    <text evidence="1">The sequence shown here is derived from an EMBL/GenBank/DDBJ whole genome shotgun (WGS) entry which is preliminary data.</text>
</comment>
<sequence length="91" mass="10444">ILYSELQTMIKCSTLNADQKTEFVFETINSAPNKSTIDKNEVDPDNKRILEIQQSIGFAKEKLKEYNDFNLIFNKICNEVADLEAKLSVQL</sequence>
<gene>
    <name evidence="1" type="ORF">GMARGA_LOCUS30296</name>
</gene>
<feature type="non-terminal residue" evidence="1">
    <location>
        <position position="1"/>
    </location>
</feature>
<dbReference type="Proteomes" id="UP000789901">
    <property type="component" value="Unassembled WGS sequence"/>
</dbReference>